<organism evidence="1 2">
    <name type="scientific">Fusarium denticulatum</name>
    <dbReference type="NCBI Taxonomy" id="48507"/>
    <lineage>
        <taxon>Eukaryota</taxon>
        <taxon>Fungi</taxon>
        <taxon>Dikarya</taxon>
        <taxon>Ascomycota</taxon>
        <taxon>Pezizomycotina</taxon>
        <taxon>Sordariomycetes</taxon>
        <taxon>Hypocreomycetidae</taxon>
        <taxon>Hypocreales</taxon>
        <taxon>Nectriaceae</taxon>
        <taxon>Fusarium</taxon>
        <taxon>Fusarium fujikuroi species complex</taxon>
    </lineage>
</organism>
<gene>
    <name evidence="1" type="ORF">FDENT_5014</name>
</gene>
<sequence length="243" mass="27364">MASPNSTSYSTEPCVITGWKRVAWPVLRTLPLDKSVASLPAPMQQISQDLVESAHKIVKRYDLLPSLEDIDDQIHFEMRKWKPTLLIAAPWSSEKAPIWEVALKEIVTSLTELARASLIRDGDIYVEIIAPELNKTIYYTCINDPHLSATWDSVCPKVYNCLESFQATKGNMSTIALQRYGVLPELEANPATVYIGVDYDSDERGWNEVIVDIKKMLQGEEGWGHVNVHMEHNVNYGLGGDFD</sequence>
<proteinExistence type="predicted"/>
<name>A0A8H5UFZ7_9HYPO</name>
<accession>A0A8H5UFZ7</accession>
<reference evidence="1 2" key="1">
    <citation type="submission" date="2020-05" db="EMBL/GenBank/DDBJ databases">
        <title>Identification and distribution of gene clusters putatively required for synthesis of sphingolipid metabolism inhibitors in phylogenetically diverse species of the filamentous fungus Fusarium.</title>
        <authorList>
            <person name="Kim H.-S."/>
            <person name="Busman M."/>
            <person name="Brown D.W."/>
            <person name="Divon H."/>
            <person name="Uhlig S."/>
            <person name="Proctor R.H."/>
        </authorList>
    </citation>
    <scope>NUCLEOTIDE SEQUENCE [LARGE SCALE GENOMIC DNA]</scope>
    <source>
        <strain evidence="1 2">NRRL 25311</strain>
    </source>
</reference>
<dbReference type="Proteomes" id="UP000562682">
    <property type="component" value="Unassembled WGS sequence"/>
</dbReference>
<keyword evidence="2" id="KW-1185">Reference proteome</keyword>
<protein>
    <submittedName>
        <fullName evidence="1">Uncharacterized protein</fullName>
    </submittedName>
</protein>
<comment type="caution">
    <text evidence="1">The sequence shown here is derived from an EMBL/GenBank/DDBJ whole genome shotgun (WGS) entry which is preliminary data.</text>
</comment>
<evidence type="ECO:0000313" key="2">
    <source>
        <dbReference type="Proteomes" id="UP000562682"/>
    </source>
</evidence>
<dbReference type="EMBL" id="JAAOAK010000123">
    <property type="protein sequence ID" value="KAF5688116.1"/>
    <property type="molecule type" value="Genomic_DNA"/>
</dbReference>
<dbReference type="AlphaFoldDB" id="A0A8H5UFZ7"/>
<evidence type="ECO:0000313" key="1">
    <source>
        <dbReference type="EMBL" id="KAF5688116.1"/>
    </source>
</evidence>